<comment type="caution">
    <text evidence="2">The sequence shown here is derived from an EMBL/GenBank/DDBJ whole genome shotgun (WGS) entry which is preliminary data.</text>
</comment>
<name>A0A8K0HMR5_9ROSA</name>
<accession>A0A8K0HMR5</accession>
<gene>
    <name evidence="2" type="ORF">FNV43_RR05512</name>
</gene>
<keyword evidence="3" id="KW-1185">Reference proteome</keyword>
<feature type="region of interest" description="Disordered" evidence="1">
    <location>
        <begin position="1"/>
        <end position="22"/>
    </location>
</feature>
<proteinExistence type="predicted"/>
<organism evidence="2 3">
    <name type="scientific">Rhamnella rubrinervis</name>
    <dbReference type="NCBI Taxonomy" id="2594499"/>
    <lineage>
        <taxon>Eukaryota</taxon>
        <taxon>Viridiplantae</taxon>
        <taxon>Streptophyta</taxon>
        <taxon>Embryophyta</taxon>
        <taxon>Tracheophyta</taxon>
        <taxon>Spermatophyta</taxon>
        <taxon>Magnoliopsida</taxon>
        <taxon>eudicotyledons</taxon>
        <taxon>Gunneridae</taxon>
        <taxon>Pentapetalae</taxon>
        <taxon>rosids</taxon>
        <taxon>fabids</taxon>
        <taxon>Rosales</taxon>
        <taxon>Rhamnaceae</taxon>
        <taxon>rhamnoid group</taxon>
        <taxon>Rhamneae</taxon>
        <taxon>Rhamnella</taxon>
    </lineage>
</organism>
<sequence length="67" mass="7630">MEANNRENEEDEIEDDPTPLRANPIVAQMKQHSEEVAKKFKALFILHASVSDVMFTRIMACTIPKEA</sequence>
<reference evidence="2" key="1">
    <citation type="submission" date="2020-03" db="EMBL/GenBank/DDBJ databases">
        <title>A high-quality chromosome-level genome assembly of a woody plant with both climbing and erect habits, Rhamnella rubrinervis.</title>
        <authorList>
            <person name="Lu Z."/>
            <person name="Yang Y."/>
            <person name="Zhu X."/>
            <person name="Sun Y."/>
        </authorList>
    </citation>
    <scope>NUCLEOTIDE SEQUENCE</scope>
    <source>
        <strain evidence="2">BYM</strain>
        <tissue evidence="2">Leaf</tissue>
    </source>
</reference>
<dbReference type="OrthoDB" id="991447at2759"/>
<evidence type="ECO:0000256" key="1">
    <source>
        <dbReference type="SAM" id="MobiDB-lite"/>
    </source>
</evidence>
<dbReference type="AlphaFoldDB" id="A0A8K0HMR5"/>
<dbReference type="Proteomes" id="UP000796880">
    <property type="component" value="Unassembled WGS sequence"/>
</dbReference>
<feature type="compositionally biased region" description="Acidic residues" evidence="1">
    <location>
        <begin position="8"/>
        <end position="17"/>
    </location>
</feature>
<evidence type="ECO:0000313" key="2">
    <source>
        <dbReference type="EMBL" id="KAF3455064.1"/>
    </source>
</evidence>
<dbReference type="EMBL" id="VOIH02000002">
    <property type="protein sequence ID" value="KAF3455064.1"/>
    <property type="molecule type" value="Genomic_DNA"/>
</dbReference>
<evidence type="ECO:0000313" key="3">
    <source>
        <dbReference type="Proteomes" id="UP000796880"/>
    </source>
</evidence>
<protein>
    <submittedName>
        <fullName evidence="2">Uncharacterized protein</fullName>
    </submittedName>
</protein>